<dbReference type="PANTHER" id="PTHR14191:SF4">
    <property type="entry name" value="NA(+)_H(+) EXCHANGE REGULATORY COFACTOR NHE-RF2"/>
    <property type="match status" value="1"/>
</dbReference>
<reference evidence="7" key="3">
    <citation type="submission" date="2025-09" db="UniProtKB">
        <authorList>
            <consortium name="Ensembl"/>
        </authorList>
    </citation>
    <scope>IDENTIFICATION</scope>
</reference>
<comment type="function">
    <text evidence="4">Scaffold protein that connects plasma membrane proteins with members of the ezrin/moesin/radixin family and thereby helps to link them to the actin cytoskeleton and to regulate their surface expression.</text>
</comment>
<evidence type="ECO:0000256" key="3">
    <source>
        <dbReference type="ARBA" id="ARBA00023136"/>
    </source>
</evidence>
<dbReference type="InterPro" id="IPR015098">
    <property type="entry name" value="EBP50_C"/>
</dbReference>
<dbReference type="SMART" id="SM00228">
    <property type="entry name" value="PDZ"/>
    <property type="match status" value="2"/>
</dbReference>
<dbReference type="InterPro" id="IPR036034">
    <property type="entry name" value="PDZ_sf"/>
</dbReference>
<dbReference type="GO" id="GO:0012505">
    <property type="term" value="C:endomembrane system"/>
    <property type="evidence" value="ECO:0007669"/>
    <property type="project" value="UniProtKB-SubCell"/>
</dbReference>
<dbReference type="InterPro" id="IPR017300">
    <property type="entry name" value="NHERF-1/NHERF-2"/>
</dbReference>
<organism evidence="7 8">
    <name type="scientific">Amphiprion percula</name>
    <name type="common">Orange clownfish</name>
    <name type="synonym">Lutjanus percula</name>
    <dbReference type="NCBI Taxonomy" id="161767"/>
    <lineage>
        <taxon>Eukaryota</taxon>
        <taxon>Metazoa</taxon>
        <taxon>Chordata</taxon>
        <taxon>Craniata</taxon>
        <taxon>Vertebrata</taxon>
        <taxon>Euteleostomi</taxon>
        <taxon>Actinopterygii</taxon>
        <taxon>Neopterygii</taxon>
        <taxon>Teleostei</taxon>
        <taxon>Neoteleostei</taxon>
        <taxon>Acanthomorphata</taxon>
        <taxon>Ovalentaria</taxon>
        <taxon>Pomacentridae</taxon>
        <taxon>Amphiprion</taxon>
    </lineage>
</organism>
<evidence type="ECO:0000259" key="6">
    <source>
        <dbReference type="PROSITE" id="PS50106"/>
    </source>
</evidence>
<dbReference type="PANTHER" id="PTHR14191">
    <property type="entry name" value="PDZ DOMAIN CONTAINING PROTEIN"/>
    <property type="match status" value="1"/>
</dbReference>
<dbReference type="Proteomes" id="UP000265080">
    <property type="component" value="Chromosome 3"/>
</dbReference>
<evidence type="ECO:0000256" key="1">
    <source>
        <dbReference type="ARBA" id="ARBA00004184"/>
    </source>
</evidence>
<dbReference type="GO" id="GO:0072659">
    <property type="term" value="P:protein localization to plasma membrane"/>
    <property type="evidence" value="ECO:0007669"/>
    <property type="project" value="TreeGrafter"/>
</dbReference>
<reference evidence="7 8" key="1">
    <citation type="submission" date="2018-03" db="EMBL/GenBank/DDBJ databases">
        <title>Finding Nemo's genes: A chromosome-scale reference assembly of the genome of the orange clownfish Amphiprion percula.</title>
        <authorList>
            <person name="Lehmann R."/>
        </authorList>
    </citation>
    <scope>NUCLEOTIDE SEQUENCE</scope>
</reference>
<dbReference type="Pfam" id="PF00595">
    <property type="entry name" value="PDZ"/>
    <property type="match status" value="2"/>
</dbReference>
<evidence type="ECO:0000313" key="8">
    <source>
        <dbReference type="Proteomes" id="UP000265080"/>
    </source>
</evidence>
<sequence>MESELRPRLCFLTKGERGYGFHLHGERNRGGQFIRKVEPGSSADLAGLRPGDRVVEVNGENVENETHHQVTHRLFMAATFSESTHNTNNIHSQRCKENMNTETDVKCTFSWKSSSLLYTLILQVEPSPEPTGELLPRLCHLIKGENGYGFNLHSDKTKGGQFVRAVDPNSAAESAGIRAGDRVVEVNGASTEGLRHSEVVALIRTGGGEVRLLVVDPETDELFQRLGITPTAKSVPPTPSPTTELPAAEPPLINVTLTNSPISRSSPKPRTNGSSVPDEDERRVSDPFMDSGLRLSPTAAEAKQKALASRNKKRAPSMDWSKKQEIFSNF</sequence>
<dbReference type="InterPro" id="IPR001478">
    <property type="entry name" value="PDZ"/>
</dbReference>
<evidence type="ECO:0000256" key="2">
    <source>
        <dbReference type="ARBA" id="ARBA00022737"/>
    </source>
</evidence>
<comment type="subcellular location">
    <subcellularLocation>
        <location evidence="1 4">Endomembrane system</location>
        <topology evidence="1 4">Peripheral membrane protein</topology>
    </subcellularLocation>
</comment>
<keyword evidence="2" id="KW-0677">Repeat</keyword>
<name>A0A3P8T1R0_AMPPE</name>
<dbReference type="CDD" id="cd06768">
    <property type="entry name" value="PDZ_NHERF-like"/>
    <property type="match status" value="2"/>
</dbReference>
<dbReference type="GeneTree" id="ENSGT00950000182849"/>
<keyword evidence="3 4" id="KW-0472">Membrane</keyword>
<dbReference type="Ensembl" id="ENSAPET00000019071.1">
    <property type="protein sequence ID" value="ENSAPEP00000018561.1"/>
    <property type="gene ID" value="ENSAPEG00000013156.1"/>
</dbReference>
<evidence type="ECO:0000256" key="4">
    <source>
        <dbReference type="PIRNR" id="PIRNR037866"/>
    </source>
</evidence>
<feature type="domain" description="PDZ" evidence="6">
    <location>
        <begin position="9"/>
        <end position="74"/>
    </location>
</feature>
<dbReference type="GO" id="GO:0043495">
    <property type="term" value="F:protein-membrane adaptor activity"/>
    <property type="evidence" value="ECO:0007669"/>
    <property type="project" value="TreeGrafter"/>
</dbReference>
<dbReference type="GO" id="GO:0005102">
    <property type="term" value="F:signaling receptor binding"/>
    <property type="evidence" value="ECO:0007669"/>
    <property type="project" value="TreeGrafter"/>
</dbReference>
<dbReference type="Gene3D" id="2.30.42.10">
    <property type="match status" value="2"/>
</dbReference>
<dbReference type="InterPro" id="IPR051067">
    <property type="entry name" value="NHER"/>
</dbReference>
<proteinExistence type="predicted"/>
<evidence type="ECO:0000313" key="7">
    <source>
        <dbReference type="Ensembl" id="ENSAPEP00000018561.1"/>
    </source>
</evidence>
<dbReference type="PROSITE" id="PS50106">
    <property type="entry name" value="PDZ"/>
    <property type="match status" value="2"/>
</dbReference>
<feature type="domain" description="PDZ" evidence="6">
    <location>
        <begin position="138"/>
        <end position="218"/>
    </location>
</feature>
<dbReference type="SUPFAM" id="SSF50156">
    <property type="entry name" value="PDZ domain-like"/>
    <property type="match status" value="2"/>
</dbReference>
<feature type="region of interest" description="Disordered" evidence="5">
    <location>
        <begin position="228"/>
        <end position="330"/>
    </location>
</feature>
<dbReference type="GO" id="GO:0016324">
    <property type="term" value="C:apical plasma membrane"/>
    <property type="evidence" value="ECO:0007669"/>
    <property type="project" value="TreeGrafter"/>
</dbReference>
<accession>A0A3P8T1R0</accession>
<keyword evidence="8" id="KW-1185">Reference proteome</keyword>
<feature type="compositionally biased region" description="Polar residues" evidence="5">
    <location>
        <begin position="255"/>
        <end position="275"/>
    </location>
</feature>
<feature type="compositionally biased region" description="Basic and acidic residues" evidence="5">
    <location>
        <begin position="320"/>
        <end position="330"/>
    </location>
</feature>
<dbReference type="Pfam" id="PF09007">
    <property type="entry name" value="EBP50_C"/>
    <property type="match status" value="1"/>
</dbReference>
<dbReference type="AlphaFoldDB" id="A0A3P8T1R0"/>
<dbReference type="PIRSF" id="PIRSF037866">
    <property type="entry name" value="EBP50"/>
    <property type="match status" value="1"/>
</dbReference>
<reference evidence="7" key="2">
    <citation type="submission" date="2025-08" db="UniProtKB">
        <authorList>
            <consortium name="Ensembl"/>
        </authorList>
    </citation>
    <scope>IDENTIFICATION</scope>
</reference>
<protein>
    <recommendedName>
        <fullName evidence="4">Na(+)/H(+) exchange regulatory cofactor NHE-RF</fullName>
    </recommendedName>
</protein>
<evidence type="ECO:0000256" key="5">
    <source>
        <dbReference type="SAM" id="MobiDB-lite"/>
    </source>
</evidence>